<keyword evidence="7" id="KW-0067">ATP-binding</keyword>
<dbReference type="CDD" id="cd16917">
    <property type="entry name" value="HATPase_UhpB-NarQ-NarX-like"/>
    <property type="match status" value="1"/>
</dbReference>
<accession>A0A5R9G425</accession>
<dbReference type="InterPro" id="IPR050482">
    <property type="entry name" value="Sensor_HK_TwoCompSys"/>
</dbReference>
<keyword evidence="9" id="KW-0175">Coiled coil</keyword>
<evidence type="ECO:0000256" key="3">
    <source>
        <dbReference type="ARBA" id="ARBA00022553"/>
    </source>
</evidence>
<evidence type="ECO:0000313" key="12">
    <source>
        <dbReference type="Proteomes" id="UP000309676"/>
    </source>
</evidence>
<gene>
    <name evidence="11" type="ORF">FE782_27575</name>
</gene>
<evidence type="ECO:0000256" key="9">
    <source>
        <dbReference type="SAM" id="Coils"/>
    </source>
</evidence>
<dbReference type="Proteomes" id="UP000309676">
    <property type="component" value="Unassembled WGS sequence"/>
</dbReference>
<protein>
    <recommendedName>
        <fullName evidence="2">histidine kinase</fullName>
        <ecNumber evidence="2">2.7.13.3</ecNumber>
    </recommendedName>
</protein>
<dbReference type="Gene3D" id="3.30.565.10">
    <property type="entry name" value="Histidine kinase-like ATPase, C-terminal domain"/>
    <property type="match status" value="1"/>
</dbReference>
<keyword evidence="6 11" id="KW-0418">Kinase</keyword>
<evidence type="ECO:0000256" key="8">
    <source>
        <dbReference type="ARBA" id="ARBA00023012"/>
    </source>
</evidence>
<dbReference type="PANTHER" id="PTHR24421">
    <property type="entry name" value="NITRATE/NITRITE SENSOR PROTEIN NARX-RELATED"/>
    <property type="match status" value="1"/>
</dbReference>
<feature type="coiled-coil region" evidence="9">
    <location>
        <begin position="69"/>
        <end position="103"/>
    </location>
</feature>
<dbReference type="EC" id="2.7.13.3" evidence="2"/>
<evidence type="ECO:0000256" key="7">
    <source>
        <dbReference type="ARBA" id="ARBA00022840"/>
    </source>
</evidence>
<evidence type="ECO:0000313" key="11">
    <source>
        <dbReference type="EMBL" id="TLS49066.1"/>
    </source>
</evidence>
<dbReference type="InterPro" id="IPR036890">
    <property type="entry name" value="HATPase_C_sf"/>
</dbReference>
<organism evidence="11 12">
    <name type="scientific">Paenibacillus antri</name>
    <dbReference type="NCBI Taxonomy" id="2582848"/>
    <lineage>
        <taxon>Bacteria</taxon>
        <taxon>Bacillati</taxon>
        <taxon>Bacillota</taxon>
        <taxon>Bacilli</taxon>
        <taxon>Bacillales</taxon>
        <taxon>Paenibacillaceae</taxon>
        <taxon>Paenibacillus</taxon>
    </lineage>
</organism>
<dbReference type="GO" id="GO:0016020">
    <property type="term" value="C:membrane"/>
    <property type="evidence" value="ECO:0007669"/>
    <property type="project" value="InterPro"/>
</dbReference>
<name>A0A5R9G425_9BACL</name>
<evidence type="ECO:0000256" key="1">
    <source>
        <dbReference type="ARBA" id="ARBA00000085"/>
    </source>
</evidence>
<evidence type="ECO:0000259" key="10">
    <source>
        <dbReference type="Pfam" id="PF07730"/>
    </source>
</evidence>
<keyword evidence="12" id="KW-1185">Reference proteome</keyword>
<dbReference type="GO" id="GO:0000155">
    <property type="term" value="F:phosphorelay sensor kinase activity"/>
    <property type="evidence" value="ECO:0007669"/>
    <property type="project" value="InterPro"/>
</dbReference>
<evidence type="ECO:0000256" key="6">
    <source>
        <dbReference type="ARBA" id="ARBA00022777"/>
    </source>
</evidence>
<dbReference type="OrthoDB" id="199946at2"/>
<evidence type="ECO:0000256" key="2">
    <source>
        <dbReference type="ARBA" id="ARBA00012438"/>
    </source>
</evidence>
<comment type="caution">
    <text evidence="11">The sequence shown here is derived from an EMBL/GenBank/DDBJ whole genome shotgun (WGS) entry which is preliminary data.</text>
</comment>
<evidence type="ECO:0000256" key="4">
    <source>
        <dbReference type="ARBA" id="ARBA00022679"/>
    </source>
</evidence>
<sequence>MAVVLAAAVAHPALLLLLPIQLCELAASVTRKRWIAALLPFAPFPYVPERLWIAYGAAAAFSFLFVTMLDELASRSRADRDEAERLRRELDRVRARLEEQQEYVRQFEYTYALEERNRLSQQMHDSIGHSMTGALIQMEAAKRLLEVDREKSAELLQNAIRISKDGIDDIRRVLKGSKPPAEQLGIQRMKLFIDEFAAAHPIKTAFTYEGDVDLIPPMYWRIIHENVKEALTNTMKYAGATAVSVHVQVLNTMIKAVVSDDGKGTSRVVKGLGLIGMEERAAAANGTVVADGSRGFTVTTLLPFVERS</sequence>
<evidence type="ECO:0000256" key="5">
    <source>
        <dbReference type="ARBA" id="ARBA00022741"/>
    </source>
</evidence>
<dbReference type="GO" id="GO:0046983">
    <property type="term" value="F:protein dimerization activity"/>
    <property type="evidence" value="ECO:0007669"/>
    <property type="project" value="InterPro"/>
</dbReference>
<dbReference type="PANTHER" id="PTHR24421:SF10">
    <property type="entry name" value="NITRATE_NITRITE SENSOR PROTEIN NARQ"/>
    <property type="match status" value="1"/>
</dbReference>
<dbReference type="Pfam" id="PF07730">
    <property type="entry name" value="HisKA_3"/>
    <property type="match status" value="1"/>
</dbReference>
<dbReference type="InterPro" id="IPR011712">
    <property type="entry name" value="Sig_transdc_His_kin_sub3_dim/P"/>
</dbReference>
<comment type="catalytic activity">
    <reaction evidence="1">
        <text>ATP + protein L-histidine = ADP + protein N-phospho-L-histidine.</text>
        <dbReference type="EC" id="2.7.13.3"/>
    </reaction>
</comment>
<feature type="domain" description="Signal transduction histidine kinase subgroup 3 dimerisation and phosphoacceptor" evidence="10">
    <location>
        <begin position="115"/>
        <end position="181"/>
    </location>
</feature>
<dbReference type="GO" id="GO:0005524">
    <property type="term" value="F:ATP binding"/>
    <property type="evidence" value="ECO:0007669"/>
    <property type="project" value="UniProtKB-KW"/>
</dbReference>
<proteinExistence type="predicted"/>
<dbReference type="AlphaFoldDB" id="A0A5R9G425"/>
<dbReference type="EMBL" id="VCIW01000025">
    <property type="protein sequence ID" value="TLS49066.1"/>
    <property type="molecule type" value="Genomic_DNA"/>
</dbReference>
<reference evidence="11 12" key="1">
    <citation type="submission" date="2019-05" db="EMBL/GenBank/DDBJ databases">
        <authorList>
            <person name="Narsing Rao M.P."/>
            <person name="Li W.J."/>
        </authorList>
    </citation>
    <scope>NUCLEOTIDE SEQUENCE [LARGE SCALE GENOMIC DNA]</scope>
    <source>
        <strain evidence="11 12">SYSU_K30003</strain>
    </source>
</reference>
<keyword evidence="4" id="KW-0808">Transferase</keyword>
<dbReference type="Gene3D" id="1.20.5.1930">
    <property type="match status" value="1"/>
</dbReference>
<dbReference type="SUPFAM" id="SSF55874">
    <property type="entry name" value="ATPase domain of HSP90 chaperone/DNA topoisomerase II/histidine kinase"/>
    <property type="match status" value="1"/>
</dbReference>
<keyword evidence="3" id="KW-0597">Phosphoprotein</keyword>
<keyword evidence="8" id="KW-0902">Two-component regulatory system</keyword>
<keyword evidence="5" id="KW-0547">Nucleotide-binding</keyword>